<keyword evidence="2" id="KW-1003">Cell membrane</keyword>
<dbReference type="InterPro" id="IPR033480">
    <property type="entry name" value="sCache_2"/>
</dbReference>
<evidence type="ECO:0000256" key="5">
    <source>
        <dbReference type="ARBA" id="ARBA00023136"/>
    </source>
</evidence>
<evidence type="ECO:0000256" key="2">
    <source>
        <dbReference type="ARBA" id="ARBA00022475"/>
    </source>
</evidence>
<feature type="region of interest" description="Disordered" evidence="9">
    <location>
        <begin position="314"/>
        <end position="338"/>
    </location>
</feature>
<evidence type="ECO:0000259" key="11">
    <source>
        <dbReference type="PROSITE" id="PS50111"/>
    </source>
</evidence>
<dbReference type="Proteomes" id="UP000683428">
    <property type="component" value="Chromosome"/>
</dbReference>
<keyword evidence="13" id="KW-1185">Reference proteome</keyword>
<evidence type="ECO:0000256" key="6">
    <source>
        <dbReference type="ARBA" id="ARBA00023224"/>
    </source>
</evidence>
<dbReference type="RefSeq" id="WP_216128342.1">
    <property type="nucleotide sequence ID" value="NZ_CP064782.1"/>
</dbReference>
<reference evidence="12" key="1">
    <citation type="submission" date="2020-11" db="EMBL/GenBank/DDBJ databases">
        <title>Azospira inquinata sp. nov.</title>
        <authorList>
            <person name="Moe W.M."/>
            <person name="Mikes M.C."/>
        </authorList>
    </citation>
    <scope>NUCLEOTIDE SEQUENCE</scope>
    <source>
        <strain evidence="12">Azo-3</strain>
    </source>
</reference>
<dbReference type="SMART" id="SM00283">
    <property type="entry name" value="MA"/>
    <property type="match status" value="1"/>
</dbReference>
<proteinExistence type="inferred from homology"/>
<sequence>MGILQRLRVSTRMQLLVGITLLGLICLCLTALFEIRSTMLEDRKEKVRNLTEVAVATLTYYQQQAQSGKLTDEEAKQAAKGALRGIRFGQNDYYFIYYTNGVNFMHPAKPEFEGKNKRDVKDSQGRMFNKELLEAAEQGGGYVEFLFPRAGHTNPEPKLGYGAPFKPWNMMVGTGIYIDDIDQQFHRVAWVLGGISFVLLALLSLLGWRIGGSVLRQLGGEPVHATAIMQRIAEGDLTADVGRAEAGSLLHALGTMTAALRSMVGEINGHANQLVGNASQISQASDQVAQAAVQQSDATSAMAAAIQELTVSSNHISDSARDSSQDSRDAAQEASQGTARVGQAAAAIGQIATTVTQASTQIRALEERANQVSSIANVIKDIAGQTNLLALNAAIEAARAGEQGRGFAVVADEVRKLAERTAKATAEIEDMIQGIQADTESAVTAMDMALPEVEQGVQLAESASASLKAIEEGAKRTLQRVGEVADSTQEQSAASTSIAQRVEQIANMVEETTTIIRQTANNAHQLEAIASDLKTMVGHFRV</sequence>
<dbReference type="Pfam" id="PF00015">
    <property type="entry name" value="MCPsignal"/>
    <property type="match status" value="1"/>
</dbReference>
<dbReference type="FunFam" id="1.10.287.950:FF:000001">
    <property type="entry name" value="Methyl-accepting chemotaxis sensory transducer"/>
    <property type="match status" value="1"/>
</dbReference>
<gene>
    <name evidence="12" type="ORF">Azoinq_13715</name>
</gene>
<accession>A0A975SM88</accession>
<dbReference type="GO" id="GO:0007165">
    <property type="term" value="P:signal transduction"/>
    <property type="evidence" value="ECO:0007669"/>
    <property type="project" value="UniProtKB-KW"/>
</dbReference>
<dbReference type="KEGG" id="aiq:Azoinq_13715"/>
<dbReference type="AlphaFoldDB" id="A0A975SM88"/>
<evidence type="ECO:0000256" key="3">
    <source>
        <dbReference type="ARBA" id="ARBA00022692"/>
    </source>
</evidence>
<evidence type="ECO:0000256" key="1">
    <source>
        <dbReference type="ARBA" id="ARBA00004651"/>
    </source>
</evidence>
<evidence type="ECO:0000313" key="13">
    <source>
        <dbReference type="Proteomes" id="UP000683428"/>
    </source>
</evidence>
<keyword evidence="5 10" id="KW-0472">Membrane</keyword>
<evidence type="ECO:0000256" key="7">
    <source>
        <dbReference type="ARBA" id="ARBA00029447"/>
    </source>
</evidence>
<dbReference type="PROSITE" id="PS50111">
    <property type="entry name" value="CHEMOTAXIS_TRANSDUC_2"/>
    <property type="match status" value="1"/>
</dbReference>
<dbReference type="InterPro" id="IPR004089">
    <property type="entry name" value="MCPsignal_dom"/>
</dbReference>
<dbReference type="Pfam" id="PF17200">
    <property type="entry name" value="sCache_2"/>
    <property type="match status" value="1"/>
</dbReference>
<feature type="compositionally biased region" description="Basic and acidic residues" evidence="9">
    <location>
        <begin position="318"/>
        <end position="331"/>
    </location>
</feature>
<comment type="subcellular location">
    <subcellularLocation>
        <location evidence="1">Cell membrane</location>
        <topology evidence="1">Multi-pass membrane protein</topology>
    </subcellularLocation>
</comment>
<organism evidence="12 13">
    <name type="scientific">Azospira inquinata</name>
    <dbReference type="NCBI Taxonomy" id="2785627"/>
    <lineage>
        <taxon>Bacteria</taxon>
        <taxon>Pseudomonadati</taxon>
        <taxon>Pseudomonadota</taxon>
        <taxon>Betaproteobacteria</taxon>
        <taxon>Rhodocyclales</taxon>
        <taxon>Rhodocyclaceae</taxon>
        <taxon>Azospira</taxon>
    </lineage>
</organism>
<evidence type="ECO:0000256" key="10">
    <source>
        <dbReference type="SAM" id="Phobius"/>
    </source>
</evidence>
<dbReference type="PANTHER" id="PTHR32089:SF119">
    <property type="entry name" value="METHYL-ACCEPTING CHEMOTAXIS PROTEIN CTPL"/>
    <property type="match status" value="1"/>
</dbReference>
<dbReference type="GO" id="GO:0005886">
    <property type="term" value="C:plasma membrane"/>
    <property type="evidence" value="ECO:0007669"/>
    <property type="project" value="UniProtKB-SubCell"/>
</dbReference>
<feature type="transmembrane region" description="Helical" evidence="10">
    <location>
        <begin position="188"/>
        <end position="208"/>
    </location>
</feature>
<evidence type="ECO:0000256" key="9">
    <source>
        <dbReference type="SAM" id="MobiDB-lite"/>
    </source>
</evidence>
<keyword evidence="4 10" id="KW-1133">Transmembrane helix</keyword>
<evidence type="ECO:0000313" key="12">
    <source>
        <dbReference type="EMBL" id="QWT48863.1"/>
    </source>
</evidence>
<feature type="transmembrane region" description="Helical" evidence="10">
    <location>
        <begin position="15"/>
        <end position="35"/>
    </location>
</feature>
<dbReference type="GO" id="GO:0006935">
    <property type="term" value="P:chemotaxis"/>
    <property type="evidence" value="ECO:0007669"/>
    <property type="project" value="UniProtKB-ARBA"/>
</dbReference>
<name>A0A975SM88_9RHOO</name>
<keyword evidence="6 8" id="KW-0807">Transducer</keyword>
<keyword evidence="3 10" id="KW-0812">Transmembrane</keyword>
<protein>
    <submittedName>
        <fullName evidence="12">Cache domain-containing protein</fullName>
    </submittedName>
</protein>
<feature type="domain" description="Methyl-accepting transducer" evidence="11">
    <location>
        <begin position="270"/>
        <end position="506"/>
    </location>
</feature>
<dbReference type="CDD" id="cd11386">
    <property type="entry name" value="MCP_signal"/>
    <property type="match status" value="1"/>
</dbReference>
<evidence type="ECO:0000256" key="8">
    <source>
        <dbReference type="PROSITE-ProRule" id="PRU00284"/>
    </source>
</evidence>
<dbReference type="SMART" id="SM01049">
    <property type="entry name" value="Cache_2"/>
    <property type="match status" value="1"/>
</dbReference>
<dbReference type="PANTHER" id="PTHR32089">
    <property type="entry name" value="METHYL-ACCEPTING CHEMOTAXIS PROTEIN MCPB"/>
    <property type="match status" value="1"/>
</dbReference>
<evidence type="ECO:0000256" key="4">
    <source>
        <dbReference type="ARBA" id="ARBA00022989"/>
    </source>
</evidence>
<dbReference type="EMBL" id="CP064782">
    <property type="protein sequence ID" value="QWT48863.1"/>
    <property type="molecule type" value="Genomic_DNA"/>
</dbReference>
<comment type="similarity">
    <text evidence="7">Belongs to the methyl-accepting chemotaxis (MCP) protein family.</text>
</comment>